<accession>A0ABW2VST3</accession>
<gene>
    <name evidence="3" type="ORF">ACFQZP_38780</name>
</gene>
<dbReference type="EMBL" id="JBHTEC010000001">
    <property type="protein sequence ID" value="MFD0287498.1"/>
    <property type="molecule type" value="Genomic_DNA"/>
</dbReference>
<dbReference type="Proteomes" id="UP001596957">
    <property type="component" value="Unassembled WGS sequence"/>
</dbReference>
<name>A0ABW2VST3_9ACTN</name>
<feature type="signal peptide" evidence="2">
    <location>
        <begin position="1"/>
        <end position="35"/>
    </location>
</feature>
<organism evidence="3 4">
    <name type="scientific">Streptomyces lutosisoli</name>
    <dbReference type="NCBI Taxonomy" id="2665721"/>
    <lineage>
        <taxon>Bacteria</taxon>
        <taxon>Bacillati</taxon>
        <taxon>Actinomycetota</taxon>
        <taxon>Actinomycetes</taxon>
        <taxon>Kitasatosporales</taxon>
        <taxon>Streptomycetaceae</taxon>
        <taxon>Streptomyces</taxon>
    </lineage>
</organism>
<comment type="caution">
    <text evidence="3">The sequence shown here is derived from an EMBL/GenBank/DDBJ whole genome shotgun (WGS) entry which is preliminary data.</text>
</comment>
<protein>
    <submittedName>
        <fullName evidence="3">Uncharacterized protein</fullName>
    </submittedName>
</protein>
<evidence type="ECO:0000256" key="2">
    <source>
        <dbReference type="SAM" id="SignalP"/>
    </source>
</evidence>
<evidence type="ECO:0000313" key="4">
    <source>
        <dbReference type="Proteomes" id="UP001596957"/>
    </source>
</evidence>
<reference evidence="4" key="1">
    <citation type="journal article" date="2019" name="Int. J. Syst. Evol. Microbiol.">
        <title>The Global Catalogue of Microorganisms (GCM) 10K type strain sequencing project: providing services to taxonomists for standard genome sequencing and annotation.</title>
        <authorList>
            <consortium name="The Broad Institute Genomics Platform"/>
            <consortium name="The Broad Institute Genome Sequencing Center for Infectious Disease"/>
            <person name="Wu L."/>
            <person name="Ma J."/>
        </authorList>
    </citation>
    <scope>NUCLEOTIDE SEQUENCE [LARGE SCALE GENOMIC DNA]</scope>
    <source>
        <strain evidence="4">CGMCC 4.7198</strain>
    </source>
</reference>
<keyword evidence="2" id="KW-0732">Signal</keyword>
<evidence type="ECO:0000256" key="1">
    <source>
        <dbReference type="SAM" id="MobiDB-lite"/>
    </source>
</evidence>
<feature type="chain" id="PRO_5046596927" evidence="2">
    <location>
        <begin position="36"/>
        <end position="83"/>
    </location>
</feature>
<dbReference type="RefSeq" id="WP_381264718.1">
    <property type="nucleotide sequence ID" value="NZ_JBHTBI010000119.1"/>
</dbReference>
<feature type="region of interest" description="Disordered" evidence="1">
    <location>
        <begin position="42"/>
        <end position="83"/>
    </location>
</feature>
<evidence type="ECO:0000313" key="3">
    <source>
        <dbReference type="EMBL" id="MFD0287498.1"/>
    </source>
</evidence>
<feature type="compositionally biased region" description="Acidic residues" evidence="1">
    <location>
        <begin position="47"/>
        <end position="62"/>
    </location>
</feature>
<proteinExistence type="predicted"/>
<sequence>MGIPSRRTRFVARALVIGVLLLGFVPVSSASRAVAADDPTAAYEAGMPDDDFDSEDAGEQDDSVGATASTATPTLVAGRPGDF</sequence>
<keyword evidence="4" id="KW-1185">Reference proteome</keyword>